<evidence type="ECO:0000313" key="3">
    <source>
        <dbReference type="Proteomes" id="UP000694700"/>
    </source>
</evidence>
<keyword evidence="1" id="KW-1133">Transmembrane helix</keyword>
<proteinExistence type="predicted"/>
<dbReference type="AlphaFoldDB" id="A0A8C1V8R0"/>
<dbReference type="Proteomes" id="UP000694700">
    <property type="component" value="Unplaced"/>
</dbReference>
<reference evidence="2" key="1">
    <citation type="submission" date="2025-08" db="UniProtKB">
        <authorList>
            <consortium name="Ensembl"/>
        </authorList>
    </citation>
    <scope>IDENTIFICATION</scope>
</reference>
<evidence type="ECO:0000313" key="2">
    <source>
        <dbReference type="Ensembl" id="ENSCCRP00015047619.1"/>
    </source>
</evidence>
<sequence length="60" mass="6850">MQRRGLALISALSTAFLILSNLLFLGGIHVGRIFWKRLFVQGGTFFVMLFVGLNWFVVNY</sequence>
<feature type="transmembrane region" description="Helical" evidence="1">
    <location>
        <begin position="38"/>
        <end position="58"/>
    </location>
</feature>
<protein>
    <submittedName>
        <fullName evidence="2">Uncharacterized protein</fullName>
    </submittedName>
</protein>
<accession>A0A8C1V8R0</accession>
<evidence type="ECO:0000256" key="1">
    <source>
        <dbReference type="SAM" id="Phobius"/>
    </source>
</evidence>
<keyword evidence="1" id="KW-0812">Transmembrane</keyword>
<organism evidence="2 3">
    <name type="scientific">Cyprinus carpio</name>
    <name type="common">Common carp</name>
    <dbReference type="NCBI Taxonomy" id="7962"/>
    <lineage>
        <taxon>Eukaryota</taxon>
        <taxon>Metazoa</taxon>
        <taxon>Chordata</taxon>
        <taxon>Craniata</taxon>
        <taxon>Vertebrata</taxon>
        <taxon>Euteleostomi</taxon>
        <taxon>Actinopterygii</taxon>
        <taxon>Neopterygii</taxon>
        <taxon>Teleostei</taxon>
        <taxon>Ostariophysi</taxon>
        <taxon>Cypriniformes</taxon>
        <taxon>Cyprinidae</taxon>
        <taxon>Cyprininae</taxon>
        <taxon>Cyprinus</taxon>
    </lineage>
</organism>
<feature type="transmembrane region" description="Helical" evidence="1">
    <location>
        <begin position="6"/>
        <end position="26"/>
    </location>
</feature>
<keyword evidence="1" id="KW-0472">Membrane</keyword>
<name>A0A8C1V8R0_CYPCA</name>
<dbReference type="Ensembl" id="ENSCCRT00015049213.1">
    <property type="protein sequence ID" value="ENSCCRP00015047619.1"/>
    <property type="gene ID" value="ENSCCRG00015019714.1"/>
</dbReference>